<dbReference type="CDD" id="cd07381">
    <property type="entry name" value="MPP_CapA"/>
    <property type="match status" value="1"/>
</dbReference>
<evidence type="ECO:0000259" key="3">
    <source>
        <dbReference type="SMART" id="SM00854"/>
    </source>
</evidence>
<accession>A0ABT8JSL2</accession>
<reference evidence="4" key="1">
    <citation type="submission" date="2023-03" db="EMBL/GenBank/DDBJ databases">
        <title>MT1 and MT2 Draft Genomes of Novel Species.</title>
        <authorList>
            <person name="Venkateswaran K."/>
        </authorList>
    </citation>
    <scope>NUCLEOTIDE SEQUENCE</scope>
    <source>
        <strain evidence="4">F6_3S_P_2</strain>
    </source>
</reference>
<feature type="chain" id="PRO_5045762213" evidence="2">
    <location>
        <begin position="22"/>
        <end position="359"/>
    </location>
</feature>
<feature type="signal peptide" evidence="2">
    <location>
        <begin position="1"/>
        <end position="21"/>
    </location>
</feature>
<dbReference type="RefSeq" id="WP_301243771.1">
    <property type="nucleotide sequence ID" value="NZ_JAROCC010000008.1"/>
</dbReference>
<dbReference type="Gene3D" id="3.60.21.10">
    <property type="match status" value="1"/>
</dbReference>
<dbReference type="PANTHER" id="PTHR33393">
    <property type="entry name" value="POLYGLUTAMINE SYNTHESIS ACCESSORY PROTEIN RV0574C-RELATED"/>
    <property type="match status" value="1"/>
</dbReference>
<proteinExistence type="inferred from homology"/>
<dbReference type="PROSITE" id="PS51257">
    <property type="entry name" value="PROKAR_LIPOPROTEIN"/>
    <property type="match status" value="1"/>
</dbReference>
<dbReference type="Pfam" id="PF09587">
    <property type="entry name" value="PGA_cap"/>
    <property type="match status" value="1"/>
</dbReference>
<dbReference type="InterPro" id="IPR029052">
    <property type="entry name" value="Metallo-depent_PP-like"/>
</dbReference>
<dbReference type="SUPFAM" id="SSF56300">
    <property type="entry name" value="Metallo-dependent phosphatases"/>
    <property type="match status" value="1"/>
</dbReference>
<dbReference type="InterPro" id="IPR019079">
    <property type="entry name" value="Capsule_synth_CapA"/>
</dbReference>
<protein>
    <submittedName>
        <fullName evidence="4">CapA family protein</fullName>
    </submittedName>
</protein>
<organism evidence="4 5">
    <name type="scientific">Sporosarcina highlanderae</name>
    <dbReference type="NCBI Taxonomy" id="3035916"/>
    <lineage>
        <taxon>Bacteria</taxon>
        <taxon>Bacillati</taxon>
        <taxon>Bacillota</taxon>
        <taxon>Bacilli</taxon>
        <taxon>Bacillales</taxon>
        <taxon>Caryophanaceae</taxon>
        <taxon>Sporosarcina</taxon>
    </lineage>
</organism>
<dbReference type="SMART" id="SM00854">
    <property type="entry name" value="PGA_cap"/>
    <property type="match status" value="1"/>
</dbReference>
<name>A0ABT8JSL2_9BACL</name>
<dbReference type="PANTHER" id="PTHR33393:SF12">
    <property type="entry name" value="CAPSULE BIOSYNTHESIS PROTEIN CAPA"/>
    <property type="match status" value="1"/>
</dbReference>
<sequence>MTRIIMLFLLMGCFLTGCSQNEEIIVPDDFAAIQVNPSEIELQMLYSEITVGMIGDILLHHPLYTYDNYDASFSAVKEKMTGIDFLIANQESLPGGVELGLSGYPRFNSPKHIIRDLKANGVDLLSIANNHTMDKSERGLLNAISYMNEYGMPYVGAYESAEDRNKKRIFNVKGIQVGVLCYTFGLNGLPVPRGKDYMVSLIDREQMEIDIREVRKEADVTVVSIHWGNEYALQPSEYQKEFAEWLAAQQVDIVFGHHPHVLQPYSEIGKTKIFYSLGNFYSAQQFDSTYIGGIAEVSVAKGQYAGKSFIEVGNSTFYPTAVVRDETRRFVVVPLQRDGVGFDAQWVERHVGLPSENKK</sequence>
<comment type="caution">
    <text evidence="4">The sequence shown here is derived from an EMBL/GenBank/DDBJ whole genome shotgun (WGS) entry which is preliminary data.</text>
</comment>
<evidence type="ECO:0000313" key="5">
    <source>
        <dbReference type="Proteomes" id="UP001175097"/>
    </source>
</evidence>
<dbReference type="Proteomes" id="UP001175097">
    <property type="component" value="Unassembled WGS sequence"/>
</dbReference>
<evidence type="ECO:0000256" key="1">
    <source>
        <dbReference type="ARBA" id="ARBA00005662"/>
    </source>
</evidence>
<evidence type="ECO:0000256" key="2">
    <source>
        <dbReference type="SAM" id="SignalP"/>
    </source>
</evidence>
<dbReference type="InterPro" id="IPR052169">
    <property type="entry name" value="CW_Biosynth-Accessory"/>
</dbReference>
<feature type="domain" description="Capsule synthesis protein CapA" evidence="3">
    <location>
        <begin position="50"/>
        <end position="284"/>
    </location>
</feature>
<gene>
    <name evidence="4" type="ORF">P5G49_10995</name>
</gene>
<keyword evidence="5" id="KW-1185">Reference proteome</keyword>
<keyword evidence="2" id="KW-0732">Signal</keyword>
<dbReference type="EMBL" id="JAROCC010000008">
    <property type="protein sequence ID" value="MDN4607992.1"/>
    <property type="molecule type" value="Genomic_DNA"/>
</dbReference>
<comment type="similarity">
    <text evidence="1">Belongs to the CapA family.</text>
</comment>
<evidence type="ECO:0000313" key="4">
    <source>
        <dbReference type="EMBL" id="MDN4607992.1"/>
    </source>
</evidence>